<dbReference type="RefSeq" id="WP_013823311.1">
    <property type="nucleotide sequence ID" value="NC_015573.1"/>
</dbReference>
<accession>A0AAU8PC68</accession>
<evidence type="ECO:0000313" key="2">
    <source>
        <dbReference type="Proteomes" id="UP000009229"/>
    </source>
</evidence>
<sequence>MGYVPIKGGKAAIEAAEELVRYFRLRGGSAPLEVKQIRDQMRLAVDQVMGEGSLYAPFHAALALKQAEGDTIEASFLLRAYRSTLPRIGYSLVADTREMAVIRRISAAFKDIPGGQILGPTRDYSLRLLDFQLVEENPTHIKEFLREFASKAGRGEDDGKEEVLPSFPKVVDMLRAEGLLETPNKTEEAEEIIDITRQPLTFPAPRAARMQAMARGETGGLMALAYSSMRGYGNIHPTLGELRVGYVPLRVHHRTRPDEVVTVGRVLVTEAEVIARMDAGEDGIPRFTLGYGLCFGHNEIKAISMAVLDRTMRTGSKEAPAEDEEFVLYHIDGIEASGFTAHWKLPHYVTFQSVLDRLRRAQQVGRKEEGSQ</sequence>
<dbReference type="PIRSF" id="PIRSF007313">
    <property type="entry name" value="PhnI"/>
    <property type="match status" value="1"/>
</dbReference>
<dbReference type="Proteomes" id="UP000009229">
    <property type="component" value="Chromosome"/>
</dbReference>
<evidence type="ECO:0000313" key="1">
    <source>
        <dbReference type="EMBL" id="AEG15797.1"/>
    </source>
</evidence>
<keyword evidence="2" id="KW-1185">Reference proteome</keyword>
<dbReference type="KEGG" id="dku:Desku_2260"/>
<dbReference type="GO" id="GO:0019634">
    <property type="term" value="P:organic phosphonate metabolic process"/>
    <property type="evidence" value="ECO:0007669"/>
    <property type="project" value="InterPro"/>
</dbReference>
<proteinExistence type="predicted"/>
<dbReference type="Pfam" id="PF05861">
    <property type="entry name" value="PhnI"/>
    <property type="match status" value="1"/>
</dbReference>
<reference evidence="2" key="1">
    <citation type="submission" date="2011-05" db="EMBL/GenBank/DDBJ databases">
        <title>Complete sequence of Desulfotomaculum kuznetsovii DSM 6115.</title>
        <authorList>
            <person name="Lucas S."/>
            <person name="Han J."/>
            <person name="Lapidus A."/>
            <person name="Cheng J.-F."/>
            <person name="Goodwin L."/>
            <person name="Pitluck S."/>
            <person name="Peters L."/>
            <person name="Mikhailova N."/>
            <person name="Lu M."/>
            <person name="Saunders E."/>
            <person name="Han C."/>
            <person name="Tapia R."/>
            <person name="Land M."/>
            <person name="Hauser L."/>
            <person name="Kyrpides N."/>
            <person name="Ivanova N."/>
            <person name="Pagani I."/>
            <person name="Nazina T."/>
            <person name="Ivanova A."/>
            <person name="Parshina S."/>
            <person name="Kuever J."/>
            <person name="Muyzer G."/>
            <person name="Plugge C."/>
            <person name="Stams A."/>
            <person name="Woyke T."/>
        </authorList>
    </citation>
    <scope>NUCLEOTIDE SEQUENCE [LARGE SCALE GENOMIC DNA]</scope>
    <source>
        <strain evidence="2">DSM 6115 / VKM B-1805 / 17</strain>
    </source>
</reference>
<protein>
    <submittedName>
        <fullName evidence="1">Phosphonate metabolism</fullName>
    </submittedName>
</protein>
<organism evidence="1 2">
    <name type="scientific">Desulfofundulus kuznetsovii (strain DSM 6115 / VKM B-1805 / 17)</name>
    <name type="common">Desulfotomaculum kuznetsovii</name>
    <dbReference type="NCBI Taxonomy" id="760568"/>
    <lineage>
        <taxon>Bacteria</taxon>
        <taxon>Bacillati</taxon>
        <taxon>Bacillota</taxon>
        <taxon>Clostridia</taxon>
        <taxon>Eubacteriales</taxon>
        <taxon>Peptococcaceae</taxon>
        <taxon>Desulfofundulus</taxon>
    </lineage>
</organism>
<dbReference type="InterPro" id="IPR008773">
    <property type="entry name" value="PhnI"/>
</dbReference>
<name>A0AAU8PC68_DESK7</name>
<dbReference type="EMBL" id="CP002770">
    <property type="protein sequence ID" value="AEG15797.1"/>
    <property type="molecule type" value="Genomic_DNA"/>
</dbReference>
<dbReference type="AlphaFoldDB" id="A0AAU8PC68"/>
<gene>
    <name evidence="1" type="ordered locus">Desku_2260</name>
</gene>